<name>A0A5C3N5N2_9AGAM</name>
<reference evidence="1 2" key="1">
    <citation type="journal article" date="2019" name="Nat. Ecol. Evol.">
        <title>Megaphylogeny resolves global patterns of mushroom evolution.</title>
        <authorList>
            <person name="Varga T."/>
            <person name="Krizsan K."/>
            <person name="Foldi C."/>
            <person name="Dima B."/>
            <person name="Sanchez-Garcia M."/>
            <person name="Sanchez-Ramirez S."/>
            <person name="Szollosi G.J."/>
            <person name="Szarkandi J.G."/>
            <person name="Papp V."/>
            <person name="Albert L."/>
            <person name="Andreopoulos W."/>
            <person name="Angelini C."/>
            <person name="Antonin V."/>
            <person name="Barry K.W."/>
            <person name="Bougher N.L."/>
            <person name="Buchanan P."/>
            <person name="Buyck B."/>
            <person name="Bense V."/>
            <person name="Catcheside P."/>
            <person name="Chovatia M."/>
            <person name="Cooper J."/>
            <person name="Damon W."/>
            <person name="Desjardin D."/>
            <person name="Finy P."/>
            <person name="Geml J."/>
            <person name="Haridas S."/>
            <person name="Hughes K."/>
            <person name="Justo A."/>
            <person name="Karasinski D."/>
            <person name="Kautmanova I."/>
            <person name="Kiss B."/>
            <person name="Kocsube S."/>
            <person name="Kotiranta H."/>
            <person name="LaButti K.M."/>
            <person name="Lechner B.E."/>
            <person name="Liimatainen K."/>
            <person name="Lipzen A."/>
            <person name="Lukacs Z."/>
            <person name="Mihaltcheva S."/>
            <person name="Morgado L.N."/>
            <person name="Niskanen T."/>
            <person name="Noordeloos M.E."/>
            <person name="Ohm R.A."/>
            <person name="Ortiz-Santana B."/>
            <person name="Ovrebo C."/>
            <person name="Racz N."/>
            <person name="Riley R."/>
            <person name="Savchenko A."/>
            <person name="Shiryaev A."/>
            <person name="Soop K."/>
            <person name="Spirin V."/>
            <person name="Szebenyi C."/>
            <person name="Tomsovsky M."/>
            <person name="Tulloss R.E."/>
            <person name="Uehling J."/>
            <person name="Grigoriev I.V."/>
            <person name="Vagvolgyi C."/>
            <person name="Papp T."/>
            <person name="Martin F.M."/>
            <person name="Miettinen O."/>
            <person name="Hibbett D.S."/>
            <person name="Nagy L.G."/>
        </authorList>
    </citation>
    <scope>NUCLEOTIDE SEQUENCE [LARGE SCALE GENOMIC DNA]</scope>
    <source>
        <strain evidence="1 2">OMC1185</strain>
    </source>
</reference>
<sequence length="115" mass="12948">MVDWQGDYNILPEHYARRPQTTSSLYLQPEYNLPAPTPSATPDSDYKLASPVAPFYDPRYDPFDLQERLFGDLQGYDTNGKPYALKVHLKPTQVSASSYGGQTTIAKCRGARTRC</sequence>
<evidence type="ECO:0000313" key="1">
    <source>
        <dbReference type="EMBL" id="TFK52482.1"/>
    </source>
</evidence>
<evidence type="ECO:0000313" key="2">
    <source>
        <dbReference type="Proteomes" id="UP000305948"/>
    </source>
</evidence>
<dbReference type="Proteomes" id="UP000305948">
    <property type="component" value="Unassembled WGS sequence"/>
</dbReference>
<gene>
    <name evidence="1" type="ORF">OE88DRAFT_1657773</name>
</gene>
<keyword evidence="2" id="KW-1185">Reference proteome</keyword>
<accession>A0A5C3N5N2</accession>
<dbReference type="AlphaFoldDB" id="A0A5C3N5N2"/>
<dbReference type="EMBL" id="ML213509">
    <property type="protein sequence ID" value="TFK52482.1"/>
    <property type="molecule type" value="Genomic_DNA"/>
</dbReference>
<organism evidence="1 2">
    <name type="scientific">Heliocybe sulcata</name>
    <dbReference type="NCBI Taxonomy" id="5364"/>
    <lineage>
        <taxon>Eukaryota</taxon>
        <taxon>Fungi</taxon>
        <taxon>Dikarya</taxon>
        <taxon>Basidiomycota</taxon>
        <taxon>Agaricomycotina</taxon>
        <taxon>Agaricomycetes</taxon>
        <taxon>Gloeophyllales</taxon>
        <taxon>Gloeophyllaceae</taxon>
        <taxon>Heliocybe</taxon>
    </lineage>
</organism>
<protein>
    <submittedName>
        <fullName evidence="1">Uncharacterized protein</fullName>
    </submittedName>
</protein>
<proteinExistence type="predicted"/>
<dbReference type="OrthoDB" id="2675254at2759"/>